<name>A0ABS4JRI3_9FIRM</name>
<dbReference type="EMBL" id="JAGGLG010000010">
    <property type="protein sequence ID" value="MBP2018138.1"/>
    <property type="molecule type" value="Genomic_DNA"/>
</dbReference>
<evidence type="ECO:0000256" key="1">
    <source>
        <dbReference type="SAM" id="Phobius"/>
    </source>
</evidence>
<protein>
    <submittedName>
        <fullName evidence="2">Uncharacterized protein</fullName>
    </submittedName>
</protein>
<feature type="transmembrane region" description="Helical" evidence="1">
    <location>
        <begin position="33"/>
        <end position="53"/>
    </location>
</feature>
<reference evidence="2 3" key="1">
    <citation type="submission" date="2021-03" db="EMBL/GenBank/DDBJ databases">
        <title>Genomic Encyclopedia of Type Strains, Phase IV (KMG-IV): sequencing the most valuable type-strain genomes for metagenomic binning, comparative biology and taxonomic classification.</title>
        <authorList>
            <person name="Goeker M."/>
        </authorList>
    </citation>
    <scope>NUCLEOTIDE SEQUENCE [LARGE SCALE GENOMIC DNA]</scope>
    <source>
        <strain evidence="2 3">DSM 27138</strain>
    </source>
</reference>
<evidence type="ECO:0000313" key="3">
    <source>
        <dbReference type="Proteomes" id="UP001519289"/>
    </source>
</evidence>
<keyword evidence="1" id="KW-0812">Transmembrane</keyword>
<dbReference type="Proteomes" id="UP001519289">
    <property type="component" value="Unassembled WGS sequence"/>
</dbReference>
<dbReference type="RefSeq" id="WP_209466276.1">
    <property type="nucleotide sequence ID" value="NZ_JAGGLG010000010.1"/>
</dbReference>
<comment type="caution">
    <text evidence="2">The sequence shown here is derived from an EMBL/GenBank/DDBJ whole genome shotgun (WGS) entry which is preliminary data.</text>
</comment>
<proteinExistence type="predicted"/>
<gene>
    <name evidence="2" type="ORF">J2Z79_001537</name>
</gene>
<sequence>MRRHAAVLLLCGSACLMAGLSLQGAVRYAALTGWTLGLAFTLAAATLAVTSHLRGD</sequence>
<organism evidence="2 3">
    <name type="scientific">Symbiobacterium terraclitae</name>
    <dbReference type="NCBI Taxonomy" id="557451"/>
    <lineage>
        <taxon>Bacteria</taxon>
        <taxon>Bacillati</taxon>
        <taxon>Bacillota</taxon>
        <taxon>Clostridia</taxon>
        <taxon>Eubacteriales</taxon>
        <taxon>Symbiobacteriaceae</taxon>
        <taxon>Symbiobacterium</taxon>
    </lineage>
</organism>
<keyword evidence="1" id="KW-0472">Membrane</keyword>
<keyword evidence="1" id="KW-1133">Transmembrane helix</keyword>
<evidence type="ECO:0000313" key="2">
    <source>
        <dbReference type="EMBL" id="MBP2018138.1"/>
    </source>
</evidence>
<keyword evidence="3" id="KW-1185">Reference proteome</keyword>
<accession>A0ABS4JRI3</accession>